<comment type="caution">
    <text evidence="1">The sequence shown here is derived from an EMBL/GenBank/DDBJ whole genome shotgun (WGS) entry which is preliminary data.</text>
</comment>
<evidence type="ECO:0000313" key="2">
    <source>
        <dbReference type="Proteomes" id="UP000789525"/>
    </source>
</evidence>
<sequence length="57" mass="6408">NPKEQMYAGQGFVQQLLLYLALEHKKKAESGYRAIGGSNGEPREDEDRLLQGEEEGE</sequence>
<proteinExistence type="predicted"/>
<gene>
    <name evidence="1" type="ORF">ACOLOM_LOCUS13880</name>
</gene>
<feature type="non-terminal residue" evidence="1">
    <location>
        <position position="1"/>
    </location>
</feature>
<evidence type="ECO:0000313" key="1">
    <source>
        <dbReference type="EMBL" id="CAG8772477.1"/>
    </source>
</evidence>
<dbReference type="Proteomes" id="UP000789525">
    <property type="component" value="Unassembled WGS sequence"/>
</dbReference>
<name>A0ACA9R1B3_9GLOM</name>
<accession>A0ACA9R1B3</accession>
<keyword evidence="2" id="KW-1185">Reference proteome</keyword>
<reference evidence="1" key="1">
    <citation type="submission" date="2021-06" db="EMBL/GenBank/DDBJ databases">
        <authorList>
            <person name="Kallberg Y."/>
            <person name="Tangrot J."/>
            <person name="Rosling A."/>
        </authorList>
    </citation>
    <scope>NUCLEOTIDE SEQUENCE</scope>
    <source>
        <strain evidence="1">CL356</strain>
    </source>
</reference>
<feature type="non-terminal residue" evidence="1">
    <location>
        <position position="57"/>
    </location>
</feature>
<dbReference type="EMBL" id="CAJVPT010065845">
    <property type="protein sequence ID" value="CAG8772477.1"/>
    <property type="molecule type" value="Genomic_DNA"/>
</dbReference>
<protein>
    <submittedName>
        <fullName evidence="1">4046_t:CDS:1</fullName>
    </submittedName>
</protein>
<organism evidence="1 2">
    <name type="scientific">Acaulospora colombiana</name>
    <dbReference type="NCBI Taxonomy" id="27376"/>
    <lineage>
        <taxon>Eukaryota</taxon>
        <taxon>Fungi</taxon>
        <taxon>Fungi incertae sedis</taxon>
        <taxon>Mucoromycota</taxon>
        <taxon>Glomeromycotina</taxon>
        <taxon>Glomeromycetes</taxon>
        <taxon>Diversisporales</taxon>
        <taxon>Acaulosporaceae</taxon>
        <taxon>Acaulospora</taxon>
    </lineage>
</organism>